<feature type="region of interest" description="Disordered" evidence="1">
    <location>
        <begin position="47"/>
        <end position="66"/>
    </location>
</feature>
<dbReference type="RefSeq" id="WP_268004008.1">
    <property type="nucleotide sequence ID" value="NZ_BSUT01000001.1"/>
</dbReference>
<sequence>MGHQHPNRFSVIAIPAEDDVTLSERLGLMSHVLVTLMGRAVRMYAKDDPEERAQSSHASASEGECR</sequence>
<dbReference type="Proteomes" id="UP001164761">
    <property type="component" value="Chromosome"/>
</dbReference>
<evidence type="ECO:0000313" key="2">
    <source>
        <dbReference type="EMBL" id="WAH40110.1"/>
    </source>
</evidence>
<protein>
    <submittedName>
        <fullName evidence="2">Uncharacterized protein</fullName>
    </submittedName>
</protein>
<accession>A0ABY6ZB45</accession>
<evidence type="ECO:0000256" key="1">
    <source>
        <dbReference type="SAM" id="MobiDB-lite"/>
    </source>
</evidence>
<dbReference type="EMBL" id="CP104067">
    <property type="protein sequence ID" value="WAH40110.1"/>
    <property type="molecule type" value="Genomic_DNA"/>
</dbReference>
<name>A0ABY6ZB45_9BACL</name>
<evidence type="ECO:0000313" key="3">
    <source>
        <dbReference type="Proteomes" id="UP001164761"/>
    </source>
</evidence>
<organism evidence="2 3">
    <name type="scientific">Alicyclobacillus fastidiosus</name>
    <dbReference type="NCBI Taxonomy" id="392011"/>
    <lineage>
        <taxon>Bacteria</taxon>
        <taxon>Bacillati</taxon>
        <taxon>Bacillota</taxon>
        <taxon>Bacilli</taxon>
        <taxon>Bacillales</taxon>
        <taxon>Alicyclobacillaceae</taxon>
        <taxon>Alicyclobacillus</taxon>
    </lineage>
</organism>
<gene>
    <name evidence="2" type="ORF">NZD89_17145</name>
</gene>
<reference evidence="2" key="1">
    <citation type="submission" date="2022-08" db="EMBL/GenBank/DDBJ databases">
        <title>Alicyclobacillus fastidiosus DSM 17978, complete genome.</title>
        <authorList>
            <person name="Wang Q."/>
            <person name="Cai R."/>
            <person name="Wang Z."/>
        </authorList>
    </citation>
    <scope>NUCLEOTIDE SEQUENCE</scope>
    <source>
        <strain evidence="2">DSM 17978</strain>
    </source>
</reference>
<proteinExistence type="predicted"/>
<keyword evidence="3" id="KW-1185">Reference proteome</keyword>